<keyword evidence="2" id="KW-0732">Signal</keyword>
<feature type="signal peptide" evidence="2">
    <location>
        <begin position="1"/>
        <end position="19"/>
    </location>
</feature>
<protein>
    <recommendedName>
        <fullName evidence="5">Secreted protein</fullName>
    </recommendedName>
</protein>
<reference evidence="3" key="1">
    <citation type="submission" date="2021-06" db="EMBL/GenBank/DDBJ databases">
        <title>Comparative genomics, transcriptomics and evolutionary studies reveal genomic signatures of adaptation to plant cell wall in hemibiotrophic fungi.</title>
        <authorList>
            <consortium name="DOE Joint Genome Institute"/>
            <person name="Baroncelli R."/>
            <person name="Diaz J.F."/>
            <person name="Benocci T."/>
            <person name="Peng M."/>
            <person name="Battaglia E."/>
            <person name="Haridas S."/>
            <person name="Andreopoulos W."/>
            <person name="Labutti K."/>
            <person name="Pangilinan J."/>
            <person name="Floch G.L."/>
            <person name="Makela M.R."/>
            <person name="Henrissat B."/>
            <person name="Grigoriev I.V."/>
            <person name="Crouch J.A."/>
            <person name="De Vries R.P."/>
            <person name="Sukno S.A."/>
            <person name="Thon M.R."/>
        </authorList>
    </citation>
    <scope>NUCLEOTIDE SEQUENCE</scope>
    <source>
        <strain evidence="3">CBS 125086</strain>
    </source>
</reference>
<keyword evidence="4" id="KW-1185">Reference proteome</keyword>
<evidence type="ECO:0000256" key="2">
    <source>
        <dbReference type="SAM" id="SignalP"/>
    </source>
</evidence>
<sequence>MKLAALFALALAAYAHASARHPPVKAPDAIVVGPPRPGAPYFYHPTCTWEHWGIFGAWMNVTAAGVEDIPGMCGNLWAALNKFPGCRMLTHPHCGGTDGYMEWRFHAPGFTCDFGLIRSAWYAGTGGNKVGVLDCNGAQPETQPDPSKPTRTKKVFSTKPAKPKFKI</sequence>
<feature type="region of interest" description="Disordered" evidence="1">
    <location>
        <begin position="136"/>
        <end position="167"/>
    </location>
</feature>
<evidence type="ECO:0008006" key="5">
    <source>
        <dbReference type="Google" id="ProtNLM"/>
    </source>
</evidence>
<evidence type="ECO:0000313" key="3">
    <source>
        <dbReference type="EMBL" id="KAK1566039.1"/>
    </source>
</evidence>
<proteinExistence type="predicted"/>
<organism evidence="3 4">
    <name type="scientific">Colletotrichum navitas</name>
    <dbReference type="NCBI Taxonomy" id="681940"/>
    <lineage>
        <taxon>Eukaryota</taxon>
        <taxon>Fungi</taxon>
        <taxon>Dikarya</taxon>
        <taxon>Ascomycota</taxon>
        <taxon>Pezizomycotina</taxon>
        <taxon>Sordariomycetes</taxon>
        <taxon>Hypocreomycetidae</taxon>
        <taxon>Glomerellales</taxon>
        <taxon>Glomerellaceae</taxon>
        <taxon>Colletotrichum</taxon>
        <taxon>Colletotrichum graminicola species complex</taxon>
    </lineage>
</organism>
<accession>A0AAD8PKG8</accession>
<dbReference type="GeneID" id="85444706"/>
<name>A0AAD8PKG8_9PEZI</name>
<evidence type="ECO:0000313" key="4">
    <source>
        <dbReference type="Proteomes" id="UP001230504"/>
    </source>
</evidence>
<dbReference type="AlphaFoldDB" id="A0AAD8PKG8"/>
<dbReference type="Proteomes" id="UP001230504">
    <property type="component" value="Unassembled WGS sequence"/>
</dbReference>
<dbReference type="EMBL" id="JAHLJV010000169">
    <property type="protein sequence ID" value="KAK1566039.1"/>
    <property type="molecule type" value="Genomic_DNA"/>
</dbReference>
<dbReference type="RefSeq" id="XP_060407273.1">
    <property type="nucleotide sequence ID" value="XM_060560466.1"/>
</dbReference>
<evidence type="ECO:0000256" key="1">
    <source>
        <dbReference type="SAM" id="MobiDB-lite"/>
    </source>
</evidence>
<feature type="compositionally biased region" description="Basic residues" evidence="1">
    <location>
        <begin position="150"/>
        <end position="167"/>
    </location>
</feature>
<gene>
    <name evidence="3" type="ORF">LY79DRAFT_585054</name>
</gene>
<feature type="chain" id="PRO_5042153435" description="Secreted protein" evidence="2">
    <location>
        <begin position="20"/>
        <end position="167"/>
    </location>
</feature>
<comment type="caution">
    <text evidence="3">The sequence shown here is derived from an EMBL/GenBank/DDBJ whole genome shotgun (WGS) entry which is preliminary data.</text>
</comment>